<dbReference type="AlphaFoldDB" id="A0A0K2TFA7"/>
<protein>
    <submittedName>
        <fullName evidence="1">Uncharacterized protein</fullName>
    </submittedName>
</protein>
<dbReference type="EMBL" id="HACA01006780">
    <property type="protein sequence ID" value="CDW24141.1"/>
    <property type="molecule type" value="Transcribed_RNA"/>
</dbReference>
<reference evidence="1" key="1">
    <citation type="submission" date="2014-05" db="EMBL/GenBank/DDBJ databases">
        <authorList>
            <person name="Chronopoulou M."/>
        </authorList>
    </citation>
    <scope>NUCLEOTIDE SEQUENCE</scope>
    <source>
        <tissue evidence="1">Whole organism</tissue>
    </source>
</reference>
<accession>A0A0K2TFA7</accession>
<proteinExistence type="predicted"/>
<evidence type="ECO:0000313" key="1">
    <source>
        <dbReference type="EMBL" id="CDW24141.1"/>
    </source>
</evidence>
<name>A0A0K2TFA7_LEPSM</name>
<sequence length="38" mass="4299">MLLEQCPRHSALEDLNSIIHNLFQTGIKIYLEVISVCG</sequence>
<organism evidence="1">
    <name type="scientific">Lepeophtheirus salmonis</name>
    <name type="common">Salmon louse</name>
    <name type="synonym">Caligus salmonis</name>
    <dbReference type="NCBI Taxonomy" id="72036"/>
    <lineage>
        <taxon>Eukaryota</taxon>
        <taxon>Metazoa</taxon>
        <taxon>Ecdysozoa</taxon>
        <taxon>Arthropoda</taxon>
        <taxon>Crustacea</taxon>
        <taxon>Multicrustacea</taxon>
        <taxon>Hexanauplia</taxon>
        <taxon>Copepoda</taxon>
        <taxon>Siphonostomatoida</taxon>
        <taxon>Caligidae</taxon>
        <taxon>Lepeophtheirus</taxon>
    </lineage>
</organism>